<proteinExistence type="predicted"/>
<sequence length="169" mass="18733">MKYQDLKVDGVVEKTVVGLLYRLGCNLGMDVAVGNLLFLTSLRSGWWSVHRAAVLRAVSAAADSSGNRSLDNILTRGQDRLIKPALRLDDRDDPYILSRVITRPSATISNRPDQPEWKFSIPQIPELSQVGDVNKAKMAISRVVHYLLGNLQPVELVGVDFYDEMGLAL</sequence>
<comment type="caution">
    <text evidence="1">The sequence shown here is derived from an EMBL/GenBank/DDBJ whole genome shotgun (WGS) entry which is preliminary data.</text>
</comment>
<dbReference type="Proteomes" id="UP001600888">
    <property type="component" value="Unassembled WGS sequence"/>
</dbReference>
<evidence type="ECO:0000313" key="1">
    <source>
        <dbReference type="EMBL" id="KAL2272121.1"/>
    </source>
</evidence>
<organism evidence="1 2">
    <name type="scientific">Diaporthe vaccinii</name>
    <dbReference type="NCBI Taxonomy" id="105482"/>
    <lineage>
        <taxon>Eukaryota</taxon>
        <taxon>Fungi</taxon>
        <taxon>Dikarya</taxon>
        <taxon>Ascomycota</taxon>
        <taxon>Pezizomycotina</taxon>
        <taxon>Sordariomycetes</taxon>
        <taxon>Sordariomycetidae</taxon>
        <taxon>Diaporthales</taxon>
        <taxon>Diaporthaceae</taxon>
        <taxon>Diaporthe</taxon>
        <taxon>Diaporthe eres species complex</taxon>
    </lineage>
</organism>
<name>A0ABR4DQA8_9PEZI</name>
<gene>
    <name evidence="1" type="ORF">FJTKL_08089</name>
</gene>
<accession>A0ABR4DQA8</accession>
<evidence type="ECO:0000313" key="2">
    <source>
        <dbReference type="Proteomes" id="UP001600888"/>
    </source>
</evidence>
<dbReference type="EMBL" id="JBAWTH010000309">
    <property type="protein sequence ID" value="KAL2272121.1"/>
    <property type="molecule type" value="Genomic_DNA"/>
</dbReference>
<protein>
    <submittedName>
        <fullName evidence="1">Uncharacterized protein</fullName>
    </submittedName>
</protein>
<reference evidence="1 2" key="1">
    <citation type="submission" date="2024-03" db="EMBL/GenBank/DDBJ databases">
        <title>A high-quality draft genome sequence of Diaporthe vaccinii, a causative agent of upright dieback and viscid rot disease in cranberry plants.</title>
        <authorList>
            <person name="Sarrasin M."/>
            <person name="Lang B.F."/>
            <person name="Burger G."/>
        </authorList>
    </citation>
    <scope>NUCLEOTIDE SEQUENCE [LARGE SCALE GENOMIC DNA]</scope>
    <source>
        <strain evidence="1 2">IS7</strain>
    </source>
</reference>
<keyword evidence="2" id="KW-1185">Reference proteome</keyword>